<evidence type="ECO:0000256" key="4">
    <source>
        <dbReference type="ARBA" id="ARBA00022679"/>
    </source>
</evidence>
<dbReference type="NCBIfam" id="TIGR00214">
    <property type="entry name" value="lipB"/>
    <property type="match status" value="1"/>
</dbReference>
<evidence type="ECO:0000256" key="1">
    <source>
        <dbReference type="ARBA" id="ARBA00004821"/>
    </source>
</evidence>
<keyword evidence="11" id="KW-1185">Reference proteome</keyword>
<keyword evidence="4" id="KW-0808">Transferase</keyword>
<feature type="domain" description="BPL/LPL catalytic" evidence="9">
    <location>
        <begin position="36"/>
        <end position="224"/>
    </location>
</feature>
<accession>A0A8T0NSA8</accession>
<evidence type="ECO:0000313" key="10">
    <source>
        <dbReference type="EMBL" id="KAG2552320.1"/>
    </source>
</evidence>
<evidence type="ECO:0000313" key="11">
    <source>
        <dbReference type="Proteomes" id="UP000823388"/>
    </source>
</evidence>
<evidence type="ECO:0000256" key="5">
    <source>
        <dbReference type="ARBA" id="ARBA00023315"/>
    </source>
</evidence>
<dbReference type="HAMAP" id="MF_00013">
    <property type="entry name" value="LipB"/>
    <property type="match status" value="1"/>
</dbReference>
<dbReference type="Pfam" id="PF21948">
    <property type="entry name" value="LplA-B_cat"/>
    <property type="match status" value="1"/>
</dbReference>
<comment type="similarity">
    <text evidence="2">Belongs to the LipB family.</text>
</comment>
<dbReference type="SUPFAM" id="SSF55681">
    <property type="entry name" value="Class II aaRS and biotin synthetases"/>
    <property type="match status" value="1"/>
</dbReference>
<feature type="site" description="Lowers pKa of active site Cys" evidence="8">
    <location>
        <position position="148"/>
    </location>
</feature>
<dbReference type="PANTHER" id="PTHR10993:SF15">
    <property type="entry name" value="OCTANOYLTRANSFERASE LIP2, MITOCHONDRIAL"/>
    <property type="match status" value="1"/>
</dbReference>
<comment type="pathway">
    <text evidence="1">Protein modification; protein lipoylation via endogenous pathway; protein N(6)-(lipoyl)lysine from octanoyl-[acyl-carrier-protein]: step 1/2.</text>
</comment>
<dbReference type="PROSITE" id="PS51733">
    <property type="entry name" value="BPL_LPL_CATALYTIC"/>
    <property type="match status" value="1"/>
</dbReference>
<dbReference type="FunFam" id="3.30.930.10:FF:000063">
    <property type="entry name" value="Octanoyltransferase LIP2, mitochondrial"/>
    <property type="match status" value="1"/>
</dbReference>
<dbReference type="EC" id="2.3.1.181" evidence="3"/>
<dbReference type="CDD" id="cd16444">
    <property type="entry name" value="LipB"/>
    <property type="match status" value="1"/>
</dbReference>
<dbReference type="InterPro" id="IPR000544">
    <property type="entry name" value="Octanoyltransferase"/>
</dbReference>
<comment type="caution">
    <text evidence="10">The sequence shown here is derived from an EMBL/GenBank/DDBJ whole genome shotgun (WGS) entry which is preliminary data.</text>
</comment>
<dbReference type="PANTHER" id="PTHR10993">
    <property type="entry name" value="OCTANOYLTRANSFERASE"/>
    <property type="match status" value="1"/>
</dbReference>
<dbReference type="NCBIfam" id="NF010925">
    <property type="entry name" value="PRK14345.1"/>
    <property type="match status" value="1"/>
</dbReference>
<gene>
    <name evidence="10" type="ORF">PVAP13_9KG439432</name>
</gene>
<dbReference type="OrthoDB" id="19908at2759"/>
<feature type="binding site" evidence="7">
    <location>
        <begin position="164"/>
        <end position="166"/>
    </location>
    <ligand>
        <name>substrate</name>
    </ligand>
</feature>
<keyword evidence="5" id="KW-0012">Acyltransferase</keyword>
<feature type="binding site" evidence="7">
    <location>
        <begin position="151"/>
        <end position="153"/>
    </location>
    <ligand>
        <name>substrate</name>
    </ligand>
</feature>
<dbReference type="InterPro" id="IPR045864">
    <property type="entry name" value="aa-tRNA-synth_II/BPL/LPL"/>
</dbReference>
<evidence type="ECO:0000256" key="6">
    <source>
        <dbReference type="PIRSR" id="PIRSR016262-1"/>
    </source>
</evidence>
<dbReference type="Gene3D" id="3.30.930.10">
    <property type="entry name" value="Bira Bifunctional Protein, Domain 2"/>
    <property type="match status" value="1"/>
</dbReference>
<dbReference type="AlphaFoldDB" id="A0A8T0NSA8"/>
<dbReference type="GO" id="GO:0033819">
    <property type="term" value="F:lipoyl(octanoyl) transferase activity"/>
    <property type="evidence" value="ECO:0007669"/>
    <property type="project" value="UniProtKB-EC"/>
</dbReference>
<dbReference type="GO" id="GO:0009249">
    <property type="term" value="P:protein lipoylation"/>
    <property type="evidence" value="ECO:0007669"/>
    <property type="project" value="InterPro"/>
</dbReference>
<evidence type="ECO:0000256" key="3">
    <source>
        <dbReference type="ARBA" id="ARBA00012334"/>
    </source>
</evidence>
<dbReference type="InterPro" id="IPR004143">
    <property type="entry name" value="BPL_LPL_catalytic"/>
</dbReference>
<dbReference type="EMBL" id="CM029053">
    <property type="protein sequence ID" value="KAG2552320.1"/>
    <property type="molecule type" value="Genomic_DNA"/>
</dbReference>
<organism evidence="10 11">
    <name type="scientific">Panicum virgatum</name>
    <name type="common">Blackwell switchgrass</name>
    <dbReference type="NCBI Taxonomy" id="38727"/>
    <lineage>
        <taxon>Eukaryota</taxon>
        <taxon>Viridiplantae</taxon>
        <taxon>Streptophyta</taxon>
        <taxon>Embryophyta</taxon>
        <taxon>Tracheophyta</taxon>
        <taxon>Spermatophyta</taxon>
        <taxon>Magnoliopsida</taxon>
        <taxon>Liliopsida</taxon>
        <taxon>Poales</taxon>
        <taxon>Poaceae</taxon>
        <taxon>PACMAD clade</taxon>
        <taxon>Panicoideae</taxon>
        <taxon>Panicodae</taxon>
        <taxon>Paniceae</taxon>
        <taxon>Panicinae</taxon>
        <taxon>Panicum</taxon>
        <taxon>Panicum sect. Hiantes</taxon>
    </lineage>
</organism>
<reference evidence="10" key="1">
    <citation type="submission" date="2020-05" db="EMBL/GenBank/DDBJ databases">
        <title>WGS assembly of Panicum virgatum.</title>
        <authorList>
            <person name="Lovell J.T."/>
            <person name="Jenkins J."/>
            <person name="Shu S."/>
            <person name="Juenger T.E."/>
            <person name="Schmutz J."/>
        </authorList>
    </citation>
    <scope>NUCLEOTIDE SEQUENCE</scope>
    <source>
        <strain evidence="10">AP13</strain>
    </source>
</reference>
<name>A0A8T0NSA8_PANVG</name>
<sequence>MSGGSRRVLEAWRLGVVRYGDALRLQERLVADRKAGRVGDLVLSLQHPPTYTLGKRRDKAERNLLATEAELSALGAELHRTERGGDVTFHGPRQAVLYPILSLRPLGLGARRYVEGLEATMIQAAALHAVAARRGDPGETGVWVGDRKIGAIGVRISSGFTWHGLAFNIDPDLGYFEHIVPCGIAGKGVTSLRREVPDRVELPADEAIHDELVRCLGRTLGFTDVEFKDDSECGGMTGAAQDAAASQS</sequence>
<dbReference type="Proteomes" id="UP000823388">
    <property type="component" value="Chromosome 9K"/>
</dbReference>
<protein>
    <recommendedName>
        <fullName evidence="3">lipoyl(octanoyl) transferase</fullName>
        <ecNumber evidence="3">2.3.1.181</ecNumber>
    </recommendedName>
</protein>
<feature type="binding site" evidence="7">
    <location>
        <begin position="83"/>
        <end position="90"/>
    </location>
    <ligand>
        <name>substrate</name>
    </ligand>
</feature>
<dbReference type="PIRSF" id="PIRSF016262">
    <property type="entry name" value="LPLase"/>
    <property type="match status" value="1"/>
</dbReference>
<evidence type="ECO:0000256" key="8">
    <source>
        <dbReference type="PIRSR" id="PIRSR016262-3"/>
    </source>
</evidence>
<evidence type="ECO:0000259" key="9">
    <source>
        <dbReference type="PROSITE" id="PS51733"/>
    </source>
</evidence>
<feature type="active site" description="Acyl-thioester intermediate" evidence="6">
    <location>
        <position position="182"/>
    </location>
</feature>
<proteinExistence type="inferred from homology"/>
<evidence type="ECO:0000256" key="7">
    <source>
        <dbReference type="PIRSR" id="PIRSR016262-2"/>
    </source>
</evidence>
<evidence type="ECO:0000256" key="2">
    <source>
        <dbReference type="ARBA" id="ARBA00007907"/>
    </source>
</evidence>